<name>A0A4S8MVR3_DENBC</name>
<proteinExistence type="predicted"/>
<evidence type="ECO:0000313" key="1">
    <source>
        <dbReference type="EMBL" id="THV07403.1"/>
    </source>
</evidence>
<accession>A0A4S8MVR3</accession>
<dbReference type="EMBL" id="ML179038">
    <property type="protein sequence ID" value="THV07403.1"/>
    <property type="molecule type" value="Genomic_DNA"/>
</dbReference>
<dbReference type="Proteomes" id="UP000297245">
    <property type="component" value="Unassembled WGS sequence"/>
</dbReference>
<dbReference type="AlphaFoldDB" id="A0A4S8MVR3"/>
<keyword evidence="2" id="KW-1185">Reference proteome</keyword>
<organism evidence="1 2">
    <name type="scientific">Dendrothele bispora (strain CBS 962.96)</name>
    <dbReference type="NCBI Taxonomy" id="1314807"/>
    <lineage>
        <taxon>Eukaryota</taxon>
        <taxon>Fungi</taxon>
        <taxon>Dikarya</taxon>
        <taxon>Basidiomycota</taxon>
        <taxon>Agaricomycotina</taxon>
        <taxon>Agaricomycetes</taxon>
        <taxon>Agaricomycetidae</taxon>
        <taxon>Agaricales</taxon>
        <taxon>Agaricales incertae sedis</taxon>
        <taxon>Dendrothele</taxon>
    </lineage>
</organism>
<gene>
    <name evidence="1" type="ORF">K435DRAFT_833722</name>
</gene>
<protein>
    <submittedName>
        <fullName evidence="1">Uncharacterized protein</fullName>
    </submittedName>
</protein>
<sequence>MIPEKEMLNTWISTYIIVTGSLKEFHCLHLQARINRTCLSDIIDINGFYFILIEHRNRRFMLGIHHVYGLNPRNAITIASRPSWPLRGSSRIFSVVHLLRTEMADYRIINAAFMLYDSSGDQLLQNRPRPKSLSRCGERFVIQYAIHGRDRAINFHGQWFPTSIRQPVLPAT</sequence>
<reference evidence="1 2" key="1">
    <citation type="journal article" date="2019" name="Nat. Ecol. Evol.">
        <title>Megaphylogeny resolves global patterns of mushroom evolution.</title>
        <authorList>
            <person name="Varga T."/>
            <person name="Krizsan K."/>
            <person name="Foldi C."/>
            <person name="Dima B."/>
            <person name="Sanchez-Garcia M."/>
            <person name="Sanchez-Ramirez S."/>
            <person name="Szollosi G.J."/>
            <person name="Szarkandi J.G."/>
            <person name="Papp V."/>
            <person name="Albert L."/>
            <person name="Andreopoulos W."/>
            <person name="Angelini C."/>
            <person name="Antonin V."/>
            <person name="Barry K.W."/>
            <person name="Bougher N.L."/>
            <person name="Buchanan P."/>
            <person name="Buyck B."/>
            <person name="Bense V."/>
            <person name="Catcheside P."/>
            <person name="Chovatia M."/>
            <person name="Cooper J."/>
            <person name="Damon W."/>
            <person name="Desjardin D."/>
            <person name="Finy P."/>
            <person name="Geml J."/>
            <person name="Haridas S."/>
            <person name="Hughes K."/>
            <person name="Justo A."/>
            <person name="Karasinski D."/>
            <person name="Kautmanova I."/>
            <person name="Kiss B."/>
            <person name="Kocsube S."/>
            <person name="Kotiranta H."/>
            <person name="LaButti K.M."/>
            <person name="Lechner B.E."/>
            <person name="Liimatainen K."/>
            <person name="Lipzen A."/>
            <person name="Lukacs Z."/>
            <person name="Mihaltcheva S."/>
            <person name="Morgado L.N."/>
            <person name="Niskanen T."/>
            <person name="Noordeloos M.E."/>
            <person name="Ohm R.A."/>
            <person name="Ortiz-Santana B."/>
            <person name="Ovrebo C."/>
            <person name="Racz N."/>
            <person name="Riley R."/>
            <person name="Savchenko A."/>
            <person name="Shiryaev A."/>
            <person name="Soop K."/>
            <person name="Spirin V."/>
            <person name="Szebenyi C."/>
            <person name="Tomsovsky M."/>
            <person name="Tulloss R.E."/>
            <person name="Uehling J."/>
            <person name="Grigoriev I.V."/>
            <person name="Vagvolgyi C."/>
            <person name="Papp T."/>
            <person name="Martin F.M."/>
            <person name="Miettinen O."/>
            <person name="Hibbett D.S."/>
            <person name="Nagy L.G."/>
        </authorList>
    </citation>
    <scope>NUCLEOTIDE SEQUENCE [LARGE SCALE GENOMIC DNA]</scope>
    <source>
        <strain evidence="1 2">CBS 962.96</strain>
    </source>
</reference>
<evidence type="ECO:0000313" key="2">
    <source>
        <dbReference type="Proteomes" id="UP000297245"/>
    </source>
</evidence>